<feature type="region of interest" description="Disordered" evidence="1">
    <location>
        <begin position="1"/>
        <end position="91"/>
    </location>
</feature>
<evidence type="ECO:0000313" key="2">
    <source>
        <dbReference type="EMBL" id="KAG5853153.1"/>
    </source>
</evidence>
<evidence type="ECO:0000256" key="1">
    <source>
        <dbReference type="SAM" id="MobiDB-lite"/>
    </source>
</evidence>
<keyword evidence="3" id="KW-1185">Reference proteome</keyword>
<dbReference type="EMBL" id="JAFIRN010000003">
    <property type="protein sequence ID" value="KAG5853153.1"/>
    <property type="molecule type" value="Genomic_DNA"/>
</dbReference>
<dbReference type="OrthoDB" id="515313at2759"/>
<dbReference type="AlphaFoldDB" id="A0A9D3S3B3"/>
<gene>
    <name evidence="2" type="ORF">ANANG_G00070050</name>
</gene>
<sequence length="142" mass="16614">MPKVKEQRGGKDQFFECNDGSDRNQDKTKEKDQEQEGKDQRMSSRPQPYNTCTRLYHTAQNRKDDMERIDRENRVQTRRLDTTKPSRGMGRMEQLADYDRQASYRGLPAPGPSNLTETPSEAHFKLMVKSHYSRVKLTGFLQ</sequence>
<evidence type="ECO:0000313" key="3">
    <source>
        <dbReference type="Proteomes" id="UP001044222"/>
    </source>
</evidence>
<organism evidence="2 3">
    <name type="scientific">Anguilla anguilla</name>
    <name type="common">European freshwater eel</name>
    <name type="synonym">Muraena anguilla</name>
    <dbReference type="NCBI Taxonomy" id="7936"/>
    <lineage>
        <taxon>Eukaryota</taxon>
        <taxon>Metazoa</taxon>
        <taxon>Chordata</taxon>
        <taxon>Craniata</taxon>
        <taxon>Vertebrata</taxon>
        <taxon>Euteleostomi</taxon>
        <taxon>Actinopterygii</taxon>
        <taxon>Neopterygii</taxon>
        <taxon>Teleostei</taxon>
        <taxon>Anguilliformes</taxon>
        <taxon>Anguillidae</taxon>
        <taxon>Anguilla</taxon>
    </lineage>
</organism>
<name>A0A9D3S3B3_ANGAN</name>
<accession>A0A9D3S3B3</accession>
<comment type="caution">
    <text evidence="2">The sequence shown here is derived from an EMBL/GenBank/DDBJ whole genome shotgun (WGS) entry which is preliminary data.</text>
</comment>
<proteinExistence type="predicted"/>
<reference evidence="2" key="1">
    <citation type="submission" date="2021-01" db="EMBL/GenBank/DDBJ databases">
        <title>A chromosome-scale assembly of European eel, Anguilla anguilla.</title>
        <authorList>
            <person name="Henkel C."/>
            <person name="Jong-Raadsen S.A."/>
            <person name="Dufour S."/>
            <person name="Weltzien F.-A."/>
            <person name="Palstra A.P."/>
            <person name="Pelster B."/>
            <person name="Spaink H.P."/>
            <person name="Van Den Thillart G.E."/>
            <person name="Jansen H."/>
            <person name="Zahm M."/>
            <person name="Klopp C."/>
            <person name="Cedric C."/>
            <person name="Louis A."/>
            <person name="Berthelot C."/>
            <person name="Parey E."/>
            <person name="Roest Crollius H."/>
            <person name="Montfort J."/>
            <person name="Robinson-Rechavi M."/>
            <person name="Bucao C."/>
            <person name="Bouchez O."/>
            <person name="Gislard M."/>
            <person name="Lluch J."/>
            <person name="Milhes M."/>
            <person name="Lampietro C."/>
            <person name="Lopez Roques C."/>
            <person name="Donnadieu C."/>
            <person name="Braasch I."/>
            <person name="Desvignes T."/>
            <person name="Postlethwait J."/>
            <person name="Bobe J."/>
            <person name="Guiguen Y."/>
            <person name="Dirks R."/>
        </authorList>
    </citation>
    <scope>NUCLEOTIDE SEQUENCE</scope>
    <source>
        <strain evidence="2">Tag_6206</strain>
        <tissue evidence="2">Liver</tissue>
    </source>
</reference>
<dbReference type="Proteomes" id="UP001044222">
    <property type="component" value="Unassembled WGS sequence"/>
</dbReference>
<feature type="compositionally biased region" description="Polar residues" evidence="1">
    <location>
        <begin position="43"/>
        <end position="53"/>
    </location>
</feature>
<protein>
    <submittedName>
        <fullName evidence="2">Uncharacterized protein</fullName>
    </submittedName>
</protein>
<feature type="compositionally biased region" description="Basic and acidic residues" evidence="1">
    <location>
        <begin position="61"/>
        <end position="84"/>
    </location>
</feature>
<feature type="compositionally biased region" description="Basic and acidic residues" evidence="1">
    <location>
        <begin position="1"/>
        <end position="42"/>
    </location>
</feature>